<evidence type="ECO:0000256" key="9">
    <source>
        <dbReference type="ARBA" id="ARBA00023242"/>
    </source>
</evidence>
<evidence type="ECO:0000256" key="10">
    <source>
        <dbReference type="PROSITE-ProRule" id="PRU00723"/>
    </source>
</evidence>
<feature type="zinc finger region" description="C3H1-type" evidence="10">
    <location>
        <begin position="90"/>
        <end position="117"/>
    </location>
</feature>
<protein>
    <recommendedName>
        <fullName evidence="2">Cleavage and polyadenylation specificity factor subunit 4</fullName>
    </recommendedName>
</protein>
<dbReference type="PANTHER" id="PTHR23102">
    <property type="entry name" value="CLEAVAGE AND POLYADENYLATION SPECIFICITY FACTOR SUBUNIT 4-RELATED"/>
    <property type="match status" value="1"/>
</dbReference>
<keyword evidence="6 10" id="KW-0863">Zinc-finger</keyword>
<evidence type="ECO:0000256" key="7">
    <source>
        <dbReference type="ARBA" id="ARBA00022833"/>
    </source>
</evidence>
<dbReference type="Pfam" id="PF18345">
    <property type="entry name" value="zf_CCCH_4"/>
    <property type="match status" value="1"/>
</dbReference>
<feature type="zinc finger region" description="C3H1-type" evidence="10">
    <location>
        <begin position="62"/>
        <end position="89"/>
    </location>
</feature>
<gene>
    <name evidence="14" type="primary">107360038</name>
</gene>
<dbReference type="Gene3D" id="4.10.1000.10">
    <property type="entry name" value="Zinc finger, CCCH-type"/>
    <property type="match status" value="2"/>
</dbReference>
<feature type="zinc finger region" description="C3H1-type" evidence="10">
    <location>
        <begin position="147"/>
        <end position="169"/>
    </location>
</feature>
<dbReference type="Pfam" id="PF00098">
    <property type="entry name" value="zf-CCHC"/>
    <property type="match status" value="2"/>
</dbReference>
<feature type="compositionally biased region" description="Low complexity" evidence="11">
    <location>
        <begin position="252"/>
        <end position="267"/>
    </location>
</feature>
<accession>T1K2D6</accession>
<dbReference type="EMBL" id="CAEY01001362">
    <property type="status" value="NOT_ANNOTATED_CDS"/>
    <property type="molecule type" value="Genomic_DNA"/>
</dbReference>
<keyword evidence="9" id="KW-0539">Nucleus</keyword>
<keyword evidence="5" id="KW-0677">Repeat</keyword>
<proteinExistence type="predicted"/>
<feature type="domain" description="CCHC-type" evidence="13">
    <location>
        <begin position="306"/>
        <end position="321"/>
    </location>
</feature>
<evidence type="ECO:0000256" key="3">
    <source>
        <dbReference type="ARBA" id="ARBA00022664"/>
    </source>
</evidence>
<dbReference type="eggNOG" id="KOG1040">
    <property type="taxonomic scope" value="Eukaryota"/>
</dbReference>
<dbReference type="Pfam" id="PF14608">
    <property type="entry name" value="zf-CCCH_2"/>
    <property type="match status" value="3"/>
</dbReference>
<dbReference type="InterPro" id="IPR036855">
    <property type="entry name" value="Znf_CCCH_sf"/>
</dbReference>
<dbReference type="GO" id="GO:0006397">
    <property type="term" value="P:mRNA processing"/>
    <property type="evidence" value="ECO:0007669"/>
    <property type="project" value="UniProtKB-KW"/>
</dbReference>
<dbReference type="PROSITE" id="PS50103">
    <property type="entry name" value="ZF_C3H1"/>
    <property type="match status" value="5"/>
</dbReference>
<dbReference type="GO" id="GO:0003723">
    <property type="term" value="F:RNA binding"/>
    <property type="evidence" value="ECO:0007669"/>
    <property type="project" value="UniProtKB-KW"/>
</dbReference>
<feature type="zinc finger region" description="C3H1-type" evidence="10">
    <location>
        <begin position="118"/>
        <end position="145"/>
    </location>
</feature>
<dbReference type="EnsemblMetazoa" id="tetur04g04650.1">
    <property type="protein sequence ID" value="tetur04g04650.1"/>
    <property type="gene ID" value="tetur04g04650"/>
</dbReference>
<dbReference type="OrthoDB" id="1914176at2759"/>
<reference evidence="14" key="2">
    <citation type="submission" date="2015-06" db="UniProtKB">
        <authorList>
            <consortium name="EnsemblMetazoa"/>
        </authorList>
    </citation>
    <scope>IDENTIFICATION</scope>
</reference>
<keyword evidence="15" id="KW-1185">Reference proteome</keyword>
<dbReference type="OMA" id="EEVTCFK"/>
<feature type="region of interest" description="Disordered" evidence="11">
    <location>
        <begin position="208"/>
        <end position="299"/>
    </location>
</feature>
<evidence type="ECO:0000313" key="15">
    <source>
        <dbReference type="Proteomes" id="UP000015104"/>
    </source>
</evidence>
<dbReference type="Proteomes" id="UP000015104">
    <property type="component" value="Unassembled WGS sequence"/>
</dbReference>
<dbReference type="SMART" id="SM00343">
    <property type="entry name" value="ZnF_C2HC"/>
    <property type="match status" value="2"/>
</dbReference>
<feature type="compositionally biased region" description="Polar residues" evidence="11">
    <location>
        <begin position="215"/>
        <end position="225"/>
    </location>
</feature>
<keyword evidence="7 10" id="KW-0862">Zinc</keyword>
<dbReference type="PROSITE" id="PS50158">
    <property type="entry name" value="ZF_CCHC"/>
    <property type="match status" value="1"/>
</dbReference>
<feature type="domain" description="C3H1-type" evidence="12">
    <location>
        <begin position="147"/>
        <end position="169"/>
    </location>
</feature>
<dbReference type="HOGENOM" id="CLU_024513_0_1_1"/>
<dbReference type="AlphaFoldDB" id="T1K2D6"/>
<dbReference type="GO" id="GO:0008270">
    <property type="term" value="F:zinc ion binding"/>
    <property type="evidence" value="ECO:0007669"/>
    <property type="project" value="UniProtKB-KW"/>
</dbReference>
<evidence type="ECO:0000256" key="11">
    <source>
        <dbReference type="SAM" id="MobiDB-lite"/>
    </source>
</evidence>
<dbReference type="SMART" id="SM00356">
    <property type="entry name" value="ZnF_C3H1"/>
    <property type="match status" value="5"/>
</dbReference>
<keyword evidence="3" id="KW-0507">mRNA processing</keyword>
<dbReference type="Gene3D" id="4.10.60.10">
    <property type="entry name" value="Zinc finger, CCHC-type"/>
    <property type="match status" value="1"/>
</dbReference>
<dbReference type="KEGG" id="tut:107360038"/>
<dbReference type="STRING" id="32264.T1K2D6"/>
<evidence type="ECO:0000256" key="8">
    <source>
        <dbReference type="ARBA" id="ARBA00022884"/>
    </source>
</evidence>
<evidence type="ECO:0000256" key="5">
    <source>
        <dbReference type="ARBA" id="ARBA00022737"/>
    </source>
</evidence>
<feature type="zinc finger region" description="C3H1-type" evidence="10">
    <location>
        <begin position="35"/>
        <end position="59"/>
    </location>
</feature>
<organism evidence="14 15">
    <name type="scientific">Tetranychus urticae</name>
    <name type="common">Two-spotted spider mite</name>
    <dbReference type="NCBI Taxonomy" id="32264"/>
    <lineage>
        <taxon>Eukaryota</taxon>
        <taxon>Metazoa</taxon>
        <taxon>Ecdysozoa</taxon>
        <taxon>Arthropoda</taxon>
        <taxon>Chelicerata</taxon>
        <taxon>Arachnida</taxon>
        <taxon>Acari</taxon>
        <taxon>Acariformes</taxon>
        <taxon>Trombidiformes</taxon>
        <taxon>Prostigmata</taxon>
        <taxon>Eleutherengona</taxon>
        <taxon>Raphignathae</taxon>
        <taxon>Tetranychoidea</taxon>
        <taxon>Tetranychidae</taxon>
        <taxon>Tetranychus</taxon>
    </lineage>
</organism>
<feature type="domain" description="C3H1-type" evidence="12">
    <location>
        <begin position="118"/>
        <end position="145"/>
    </location>
</feature>
<evidence type="ECO:0000259" key="13">
    <source>
        <dbReference type="PROSITE" id="PS50158"/>
    </source>
</evidence>
<evidence type="ECO:0000256" key="4">
    <source>
        <dbReference type="ARBA" id="ARBA00022723"/>
    </source>
</evidence>
<dbReference type="InterPro" id="IPR000571">
    <property type="entry name" value="Znf_CCCH"/>
</dbReference>
<feature type="compositionally biased region" description="Basic residues" evidence="11">
    <location>
        <begin position="231"/>
        <end position="251"/>
    </location>
</feature>
<keyword evidence="8" id="KW-0694">RNA-binding</keyword>
<dbReference type="InterPro" id="IPR045348">
    <property type="entry name" value="CPSF4/Yth1"/>
</dbReference>
<dbReference type="SUPFAM" id="SSF57756">
    <property type="entry name" value="Retrovirus zinc finger-like domains"/>
    <property type="match status" value="2"/>
</dbReference>
<evidence type="ECO:0000256" key="6">
    <source>
        <dbReference type="ARBA" id="ARBA00022771"/>
    </source>
</evidence>
<feature type="domain" description="C3H1-type" evidence="12">
    <location>
        <begin position="35"/>
        <end position="59"/>
    </location>
</feature>
<evidence type="ECO:0000313" key="14">
    <source>
        <dbReference type="EnsemblMetazoa" id="tetur04g04650.1"/>
    </source>
</evidence>
<feature type="domain" description="C3H1-type" evidence="12">
    <location>
        <begin position="90"/>
        <end position="117"/>
    </location>
</feature>
<evidence type="ECO:0000259" key="12">
    <source>
        <dbReference type="PROSITE" id="PS50103"/>
    </source>
</evidence>
<dbReference type="PANTHER" id="PTHR23102:SF24">
    <property type="entry name" value="CLEAVAGE AND POLYADENYLATION SPECIFICITY FACTOR SUBUNIT 4"/>
    <property type="match status" value="1"/>
</dbReference>
<feature type="domain" description="C3H1-type" evidence="12">
    <location>
        <begin position="62"/>
        <end position="89"/>
    </location>
</feature>
<comment type="subcellular location">
    <subcellularLocation>
        <location evidence="1">Nucleus</location>
    </subcellularLocation>
</comment>
<keyword evidence="4 10" id="KW-0479">Metal-binding</keyword>
<name>T1K2D6_TETUR</name>
<dbReference type="FunFam" id="4.10.1000.10:FF:000005">
    <property type="entry name" value="cleavage and polyadenylation specificity factor subunit 4"/>
    <property type="match status" value="1"/>
</dbReference>
<dbReference type="GO" id="GO:0005634">
    <property type="term" value="C:nucleus"/>
    <property type="evidence" value="ECO:0007669"/>
    <property type="project" value="UniProtKB-SubCell"/>
</dbReference>
<reference evidence="15" key="1">
    <citation type="submission" date="2011-08" db="EMBL/GenBank/DDBJ databases">
        <authorList>
            <person name="Rombauts S."/>
        </authorList>
    </citation>
    <scope>NUCLEOTIDE SEQUENCE</scope>
    <source>
        <strain evidence="15">London</strain>
    </source>
</reference>
<sequence length="342" mass="38734">MEELLASVNDVEFDVEIALAEQIGALNLPFPGMDKSGAAVCVFHLRGNCHRGANCPFRHIKGDRSIVCKHWLRGLCKKGDQCEFLHEYDLTKMPECYFYSRFHACSNKECPFLHIDPESKIKDCPWYDRGFCRHGPNCRHRHTRRVICLCYLAGFCPLGPECKFVHPRFDLPINDPNVQAKKGTVICHYCNELGHKIYNCPKMPPEAREEAIQSKLAQLEQQHSGQQPIQHPHHAPHNTHHNSHHNSHHNPIHNQSHNNHPPHQNQGPPVPNATKNGTDNSNSNSSDPQGAQSKERIHRPLDQVTCFKCGEKGHYANKCPKGHLAFLSSALKELQAKRGEGN</sequence>
<dbReference type="SUPFAM" id="SSF90229">
    <property type="entry name" value="CCCH zinc finger"/>
    <property type="match status" value="1"/>
</dbReference>
<dbReference type="InterPro" id="IPR036875">
    <property type="entry name" value="Znf_CCHC_sf"/>
</dbReference>
<evidence type="ECO:0000256" key="2">
    <source>
        <dbReference type="ARBA" id="ARBA00016264"/>
    </source>
</evidence>
<evidence type="ECO:0000256" key="1">
    <source>
        <dbReference type="ARBA" id="ARBA00004123"/>
    </source>
</evidence>
<dbReference type="InterPro" id="IPR001878">
    <property type="entry name" value="Znf_CCHC"/>
</dbReference>